<reference evidence="2 3" key="1">
    <citation type="journal article" date="2011" name="Genome Biol. Evol.">
        <title>Integration of the genetic map and genome assembly of fugu facilitates insights into distinct features of genome evolution in teleosts and mammals.</title>
        <authorList>
            <person name="Kai W."/>
            <person name="Kikuchi K."/>
            <person name="Tohari S."/>
            <person name="Chew A.K."/>
            <person name="Tay A."/>
            <person name="Fujiwara A."/>
            <person name="Hosoya S."/>
            <person name="Suetake H."/>
            <person name="Naruse K."/>
            <person name="Brenner S."/>
            <person name="Suzuki Y."/>
            <person name="Venkatesh B."/>
        </authorList>
    </citation>
    <scope>NUCLEOTIDE SEQUENCE [LARGE SCALE GENOMIC DNA]</scope>
</reference>
<reference evidence="2" key="3">
    <citation type="submission" date="2025-09" db="UniProtKB">
        <authorList>
            <consortium name="Ensembl"/>
        </authorList>
    </citation>
    <scope>IDENTIFICATION</scope>
</reference>
<proteinExistence type="predicted"/>
<dbReference type="PROSITE" id="PS51497">
    <property type="entry name" value="UMA"/>
    <property type="match status" value="1"/>
</dbReference>
<dbReference type="PANTHER" id="PTHR36291">
    <property type="entry name" value="UBAP1-MVB12-ASSOCIATED (UMA)-DOMAIN CONTAINING PROTEIN 1"/>
    <property type="match status" value="1"/>
</dbReference>
<keyword evidence="3" id="KW-1185">Reference proteome</keyword>
<evidence type="ECO:0000313" key="2">
    <source>
        <dbReference type="Ensembl" id="ENSTRUP00000082791.1"/>
    </source>
</evidence>
<dbReference type="PANTHER" id="PTHR36291:SF1">
    <property type="entry name" value="UBAP1-MVB12-ASSOCIATED (UMA)-DOMAIN CONTAINING PROTEIN 1"/>
    <property type="match status" value="1"/>
</dbReference>
<sequence>MFKQVCLVAGETLEEQRKKVQTINIAQPSTNVIVQPSKVAVETTPAAVLPDLLGDVPFTLAPHVLAMQASFPLIPDVLVSQDFSYNLASFHYDFTLENSVLHNS</sequence>
<dbReference type="GeneTree" id="ENSGT00390000003051"/>
<dbReference type="InterPro" id="IPR023340">
    <property type="entry name" value="UMA"/>
</dbReference>
<evidence type="ECO:0000259" key="1">
    <source>
        <dbReference type="PROSITE" id="PS51497"/>
    </source>
</evidence>
<feature type="domain" description="UMA" evidence="1">
    <location>
        <begin position="53"/>
        <end position="101"/>
    </location>
</feature>
<evidence type="ECO:0000313" key="3">
    <source>
        <dbReference type="Proteomes" id="UP000005226"/>
    </source>
</evidence>
<organism evidence="2 3">
    <name type="scientific">Takifugu rubripes</name>
    <name type="common">Japanese pufferfish</name>
    <name type="synonym">Fugu rubripes</name>
    <dbReference type="NCBI Taxonomy" id="31033"/>
    <lineage>
        <taxon>Eukaryota</taxon>
        <taxon>Metazoa</taxon>
        <taxon>Chordata</taxon>
        <taxon>Craniata</taxon>
        <taxon>Vertebrata</taxon>
        <taxon>Euteleostomi</taxon>
        <taxon>Actinopterygii</taxon>
        <taxon>Neopterygii</taxon>
        <taxon>Teleostei</taxon>
        <taxon>Neoteleostei</taxon>
        <taxon>Acanthomorphata</taxon>
        <taxon>Eupercaria</taxon>
        <taxon>Tetraodontiformes</taxon>
        <taxon>Tetradontoidea</taxon>
        <taxon>Tetraodontidae</taxon>
        <taxon>Takifugu</taxon>
    </lineage>
</organism>
<dbReference type="InterPro" id="IPR053292">
    <property type="entry name" value="UBAP1-MVB12_assoc_domain"/>
</dbReference>
<dbReference type="Proteomes" id="UP000005226">
    <property type="component" value="Chromosome 12"/>
</dbReference>
<accession>A0A674PAS7</accession>
<name>A0A674PAS7_TAKRU</name>
<protein>
    <submittedName>
        <fullName evidence="2">UBAP1-MVB12-associated (UMA) domain containing 1</fullName>
    </submittedName>
</protein>
<dbReference type="AlphaFoldDB" id="A0A674PAS7"/>
<reference evidence="2" key="2">
    <citation type="submission" date="2025-08" db="UniProtKB">
        <authorList>
            <consortium name="Ensembl"/>
        </authorList>
    </citation>
    <scope>IDENTIFICATION</scope>
</reference>
<dbReference type="Ensembl" id="ENSTRUT00000084586.1">
    <property type="protein sequence ID" value="ENSTRUP00000082791.1"/>
    <property type="gene ID" value="ENSTRUG00000032663.1"/>
</dbReference>
<dbReference type="InParanoid" id="A0A674PAS7"/>